<accession>A0A1A5ZWM7</accession>
<evidence type="ECO:0000313" key="3">
    <source>
        <dbReference type="EMBL" id="WWC66083.1"/>
    </source>
</evidence>
<dbReference type="InterPro" id="IPR013901">
    <property type="entry name" value="Anthrone_oxy"/>
</dbReference>
<dbReference type="AlphaFoldDB" id="A0A1A5ZWM7"/>
<evidence type="ECO:0008006" key="5">
    <source>
        <dbReference type="Google" id="ProtNLM"/>
    </source>
</evidence>
<keyword evidence="4" id="KW-1185">Reference proteome</keyword>
<feature type="transmembrane region" description="Helical" evidence="1">
    <location>
        <begin position="72"/>
        <end position="92"/>
    </location>
</feature>
<evidence type="ECO:0000256" key="1">
    <source>
        <dbReference type="SAM" id="Phobius"/>
    </source>
</evidence>
<reference evidence="3" key="2">
    <citation type="submission" date="2013-07" db="EMBL/GenBank/DDBJ databases">
        <authorList>
            <consortium name="The Broad Institute Genome Sequencing Platform"/>
            <person name="Cuomo C."/>
            <person name="Litvintseva A."/>
            <person name="Chen Y."/>
            <person name="Heitman J."/>
            <person name="Sun S."/>
            <person name="Springer D."/>
            <person name="Dromer F."/>
            <person name="Young S.K."/>
            <person name="Zeng Q."/>
            <person name="Gargeya S."/>
            <person name="Fitzgerald M."/>
            <person name="Abouelleil A."/>
            <person name="Alvarado L."/>
            <person name="Berlin A.M."/>
            <person name="Chapman S.B."/>
            <person name="Dewar J."/>
            <person name="Goldberg J."/>
            <person name="Griggs A."/>
            <person name="Gujja S."/>
            <person name="Hansen M."/>
            <person name="Howarth C."/>
            <person name="Imamovic A."/>
            <person name="Larimer J."/>
            <person name="McCowan C."/>
            <person name="Murphy C."/>
            <person name="Pearson M."/>
            <person name="Priest M."/>
            <person name="Roberts A."/>
            <person name="Saif S."/>
            <person name="Shea T."/>
            <person name="Sykes S."/>
            <person name="Wortman J."/>
            <person name="Nusbaum C."/>
            <person name="Birren B."/>
        </authorList>
    </citation>
    <scope>NUCLEOTIDE SEQUENCE</scope>
    <source>
        <strain evidence="3">CBS 10117</strain>
    </source>
</reference>
<dbReference type="GeneID" id="28970669"/>
<keyword evidence="1" id="KW-0472">Membrane</keyword>
<reference evidence="3" key="3">
    <citation type="submission" date="2024-02" db="EMBL/GenBank/DDBJ databases">
        <title>Comparative genomics of Cryptococcus and Kwoniella reveals pathogenesis evolution and contrasting modes of karyotype evolution via chromosome fusion or intercentromeric recombination.</title>
        <authorList>
            <person name="Coelho M.A."/>
            <person name="David-Palma M."/>
            <person name="Shea T."/>
            <person name="Bowers K."/>
            <person name="McGinley-Smith S."/>
            <person name="Mohammad A.W."/>
            <person name="Gnirke A."/>
            <person name="Yurkov A.M."/>
            <person name="Nowrousian M."/>
            <person name="Sun S."/>
            <person name="Cuomo C.A."/>
            <person name="Heitman J."/>
        </authorList>
    </citation>
    <scope>NUCLEOTIDE SEQUENCE</scope>
    <source>
        <strain evidence="3">CBS 10117</strain>
    </source>
</reference>
<sequence>MTTFSNAILSLPAPSITLALGGLTTSYVFFGNLAEYQRGVIPYLNGRLLPGSPLKLTDKEKAKLWRAYFKPAATWVVGASLVSSVLAFTTSYIHPSPLISRITLISGIQSLAILPITALSGLLPINSRLLELAENESATSVKEDEAKELINSWETRHLRRMPAYALACLSTLMAIVLDGRV</sequence>
<organism evidence="2">
    <name type="scientific">Kwoniella dejecticola CBS 10117</name>
    <dbReference type="NCBI Taxonomy" id="1296121"/>
    <lineage>
        <taxon>Eukaryota</taxon>
        <taxon>Fungi</taxon>
        <taxon>Dikarya</taxon>
        <taxon>Basidiomycota</taxon>
        <taxon>Agaricomycotina</taxon>
        <taxon>Tremellomycetes</taxon>
        <taxon>Tremellales</taxon>
        <taxon>Cryptococcaceae</taxon>
        <taxon>Kwoniella</taxon>
    </lineage>
</organism>
<dbReference type="EMBL" id="KI894035">
    <property type="protein sequence ID" value="OBR82211.1"/>
    <property type="molecule type" value="Genomic_DNA"/>
</dbReference>
<feature type="transmembrane region" description="Helical" evidence="1">
    <location>
        <begin position="7"/>
        <end position="30"/>
    </location>
</feature>
<gene>
    <name evidence="2" type="ORF">I303_06970</name>
    <name evidence="3" type="ORF">I303_108705</name>
</gene>
<keyword evidence="1" id="KW-0812">Transmembrane</keyword>
<feature type="transmembrane region" description="Helical" evidence="1">
    <location>
        <begin position="104"/>
        <end position="125"/>
    </location>
</feature>
<evidence type="ECO:0000313" key="4">
    <source>
        <dbReference type="Proteomes" id="UP000078595"/>
    </source>
</evidence>
<protein>
    <recommendedName>
        <fullName evidence="5">DUF1772-domain-containing protein</fullName>
    </recommendedName>
</protein>
<dbReference type="Proteomes" id="UP000078595">
    <property type="component" value="Chromosome 11"/>
</dbReference>
<evidence type="ECO:0000313" key="2">
    <source>
        <dbReference type="EMBL" id="OBR82211.1"/>
    </source>
</evidence>
<dbReference type="RefSeq" id="XP_018260053.1">
    <property type="nucleotide sequence ID" value="XM_018410244.1"/>
</dbReference>
<name>A0A1A5ZWM7_9TREE</name>
<keyword evidence="1" id="KW-1133">Transmembrane helix</keyword>
<dbReference type="VEuPathDB" id="FungiDB:I303_06970"/>
<dbReference type="KEGG" id="kdj:28970669"/>
<dbReference type="Pfam" id="PF08592">
    <property type="entry name" value="Anthrone_oxy"/>
    <property type="match status" value="1"/>
</dbReference>
<reference evidence="2" key="1">
    <citation type="submission" date="2013-07" db="EMBL/GenBank/DDBJ databases">
        <title>The Genome Sequence of Cryptococcus dejecticola CBS10117.</title>
        <authorList>
            <consortium name="The Broad Institute Genome Sequencing Platform"/>
            <person name="Cuomo C."/>
            <person name="Litvintseva A."/>
            <person name="Chen Y."/>
            <person name="Heitman J."/>
            <person name="Sun S."/>
            <person name="Springer D."/>
            <person name="Dromer F."/>
            <person name="Young S.K."/>
            <person name="Zeng Q."/>
            <person name="Gargeya S."/>
            <person name="Fitzgerald M."/>
            <person name="Abouelleil A."/>
            <person name="Alvarado L."/>
            <person name="Berlin A.M."/>
            <person name="Chapman S.B."/>
            <person name="Dewar J."/>
            <person name="Goldberg J."/>
            <person name="Griggs A."/>
            <person name="Gujja S."/>
            <person name="Hansen M."/>
            <person name="Howarth C."/>
            <person name="Imamovic A."/>
            <person name="Larimer J."/>
            <person name="McCowan C."/>
            <person name="Murphy C."/>
            <person name="Pearson M."/>
            <person name="Priest M."/>
            <person name="Roberts A."/>
            <person name="Saif S."/>
            <person name="Shea T."/>
            <person name="Sykes S."/>
            <person name="Wortman J."/>
            <person name="Nusbaum C."/>
            <person name="Birren B."/>
        </authorList>
    </citation>
    <scope>NUCLEOTIDE SEQUENCE [LARGE SCALE GENOMIC DNA]</scope>
    <source>
        <strain evidence="2">CBS 10117</strain>
    </source>
</reference>
<dbReference type="EMBL" id="CP144540">
    <property type="protein sequence ID" value="WWC66083.1"/>
    <property type="molecule type" value="Genomic_DNA"/>
</dbReference>
<dbReference type="OrthoDB" id="5954308at2759"/>
<proteinExistence type="predicted"/>